<reference evidence="2" key="1">
    <citation type="journal article" date="2019" name="Int. J. Syst. Evol. Microbiol.">
        <title>The Global Catalogue of Microorganisms (GCM) 10K type strain sequencing project: providing services to taxonomists for standard genome sequencing and annotation.</title>
        <authorList>
            <consortium name="The Broad Institute Genomics Platform"/>
            <consortium name="The Broad Institute Genome Sequencing Center for Infectious Disease"/>
            <person name="Wu L."/>
            <person name="Ma J."/>
        </authorList>
    </citation>
    <scope>NUCLEOTIDE SEQUENCE [LARGE SCALE GENOMIC DNA]</scope>
    <source>
        <strain evidence="2">KCTC 52416</strain>
    </source>
</reference>
<name>A0ABV7JLW9_9SPHI</name>
<protein>
    <submittedName>
        <fullName evidence="1">Imm27 family immunity protein</fullName>
    </submittedName>
</protein>
<organism evidence="1 2">
    <name type="scientific">Parapedobacter deserti</name>
    <dbReference type="NCBI Taxonomy" id="1912957"/>
    <lineage>
        <taxon>Bacteria</taxon>
        <taxon>Pseudomonadati</taxon>
        <taxon>Bacteroidota</taxon>
        <taxon>Sphingobacteriia</taxon>
        <taxon>Sphingobacteriales</taxon>
        <taxon>Sphingobacteriaceae</taxon>
        <taxon>Parapedobacter</taxon>
    </lineage>
</organism>
<dbReference type="RefSeq" id="WP_379020836.1">
    <property type="nucleotide sequence ID" value="NZ_JBHRTA010000018.1"/>
</dbReference>
<dbReference type="Pfam" id="PF15590">
    <property type="entry name" value="Imm27"/>
    <property type="match status" value="1"/>
</dbReference>
<accession>A0ABV7JLW9</accession>
<dbReference type="EMBL" id="JBHRTA010000018">
    <property type="protein sequence ID" value="MFC3197288.1"/>
    <property type="molecule type" value="Genomic_DNA"/>
</dbReference>
<proteinExistence type="predicted"/>
<gene>
    <name evidence="1" type="ORF">ACFOET_06660</name>
</gene>
<comment type="caution">
    <text evidence="1">The sequence shown here is derived from an EMBL/GenBank/DDBJ whole genome shotgun (WGS) entry which is preliminary data.</text>
</comment>
<sequence>MTKLKSNETLLKGTLRQVGASVEIDEEGKRIDELVNHYLVEVATDNSGWQKLYLDPSDNRYWELYYPDNELHGGGAPALKNIALEEARKRYSF</sequence>
<dbReference type="InterPro" id="IPR028960">
    <property type="entry name" value="Imm27"/>
</dbReference>
<dbReference type="Proteomes" id="UP001595526">
    <property type="component" value="Unassembled WGS sequence"/>
</dbReference>
<evidence type="ECO:0000313" key="2">
    <source>
        <dbReference type="Proteomes" id="UP001595526"/>
    </source>
</evidence>
<evidence type="ECO:0000313" key="1">
    <source>
        <dbReference type="EMBL" id="MFC3197288.1"/>
    </source>
</evidence>
<keyword evidence="2" id="KW-1185">Reference proteome</keyword>